<proteinExistence type="predicted"/>
<dbReference type="NCBIfam" id="TIGR03236">
    <property type="entry name" value="dnd_assoc_1"/>
    <property type="match status" value="1"/>
</dbReference>
<accession>A0A7Y4A1I4</accession>
<comment type="caution">
    <text evidence="1">The sequence shown here is derived from an EMBL/GenBank/DDBJ whole genome shotgun (WGS) entry which is preliminary data.</text>
</comment>
<dbReference type="RefSeq" id="WP_171362030.1">
    <property type="nucleotide sequence ID" value="NZ_VTXC01000059.1"/>
</dbReference>
<reference evidence="1 2" key="1">
    <citation type="submission" date="2019-09" db="EMBL/GenBank/DDBJ databases">
        <title>Draft genome sequencing and comparative genomics of hatchery-associated Vibrios.</title>
        <authorList>
            <person name="Kehlet-Delgado H."/>
            <person name="Mueller R.S."/>
        </authorList>
    </citation>
    <scope>NUCLEOTIDE SEQUENCE [LARGE SCALE GENOMIC DNA]</scope>
    <source>
        <strain evidence="1 2">99-46-Y</strain>
    </source>
</reference>
<evidence type="ECO:0000313" key="2">
    <source>
        <dbReference type="Proteomes" id="UP000565719"/>
    </source>
</evidence>
<dbReference type="EMBL" id="VTXC01000059">
    <property type="protein sequence ID" value="NOH72986.1"/>
    <property type="molecule type" value="Genomic_DNA"/>
</dbReference>
<dbReference type="InterPro" id="IPR017645">
    <property type="entry name" value="Dnd_assoc_1"/>
</dbReference>
<dbReference type="AlphaFoldDB" id="A0A7Y4A1I4"/>
<sequence>MTMDNYTQPFNPALPQTADGIKDNKLNSYFPIRTKNNVFDNNTVIGLVLRSILRKKVEDYSYEEFVVDCQSVFQEKIGEEEFWQVLKEMYFDNEDIFTISPELLLFRAQKVKFSAGNSRIASMYTNLIQNMRIEEFDAKLNFIEREMLSTLREKMKPDSSFQASEKPYLPYLSKAFRDDLKFLASRPKYLLSEIESFLSFYGFTYTAQLSLALTDWRNGQEPMAKPLYFIMDHERASNERIHIKNHGYKLFNESSTFLFPILAMLELLQPGSGDKNAIKIPLWEVSKGIQESKSPHLKDQLENFARAFKSKRSLDTSLDESESALDWLGNIMKLASAQFSVGERFNINKKYVAEVEKYLASHFIQSRGRSGRVLVLNQDYLILLTNLVVGEKDKLRFHELITAFEQRGIFVDKQTEQELIKFYERIGNVERMSDSGDAVYVRKTI</sequence>
<dbReference type="Proteomes" id="UP000565719">
    <property type="component" value="Unassembled WGS sequence"/>
</dbReference>
<protein>
    <submittedName>
        <fullName evidence="1">DNA phosphorothioation-dependent restriction protein DptG</fullName>
    </submittedName>
</protein>
<evidence type="ECO:0000313" key="1">
    <source>
        <dbReference type="EMBL" id="NOH72986.1"/>
    </source>
</evidence>
<gene>
    <name evidence="1" type="primary">dptG</name>
    <name evidence="1" type="ORF">F0225_16830</name>
</gene>
<name>A0A7Y4A1I4_9VIBR</name>
<organism evidence="1 2">
    <name type="scientific">Vibrio pectenicida</name>
    <dbReference type="NCBI Taxonomy" id="62763"/>
    <lineage>
        <taxon>Bacteria</taxon>
        <taxon>Pseudomonadati</taxon>
        <taxon>Pseudomonadota</taxon>
        <taxon>Gammaproteobacteria</taxon>
        <taxon>Vibrionales</taxon>
        <taxon>Vibrionaceae</taxon>
        <taxon>Vibrio</taxon>
    </lineage>
</organism>